<dbReference type="PROSITE" id="PS50231">
    <property type="entry name" value="RICIN_B_LECTIN"/>
    <property type="match status" value="1"/>
</dbReference>
<dbReference type="PANTHER" id="PTHR22925:SF3">
    <property type="entry name" value="GLYCOSYL HYDROLASE FAMILY PROTEIN 43"/>
    <property type="match status" value="1"/>
</dbReference>
<keyword evidence="5" id="KW-1133">Transmembrane helix</keyword>
<organism evidence="7 8">
    <name type="scientific">Paenibacillus plantarum</name>
    <dbReference type="NCBI Taxonomy" id="2654975"/>
    <lineage>
        <taxon>Bacteria</taxon>
        <taxon>Bacillati</taxon>
        <taxon>Bacillota</taxon>
        <taxon>Bacilli</taxon>
        <taxon>Bacillales</taxon>
        <taxon>Paenibacillaceae</taxon>
        <taxon>Paenibacillus</taxon>
    </lineage>
</organism>
<dbReference type="InterPro" id="IPR000772">
    <property type="entry name" value="Ricin_B_lectin"/>
</dbReference>
<comment type="similarity">
    <text evidence="1 4">Belongs to the glycosyl hydrolase 43 family.</text>
</comment>
<dbReference type="InterPro" id="IPR023296">
    <property type="entry name" value="Glyco_hydro_beta-prop_sf"/>
</dbReference>
<dbReference type="Pfam" id="PF04616">
    <property type="entry name" value="Glyco_hydro_43"/>
    <property type="match status" value="1"/>
</dbReference>
<keyword evidence="5" id="KW-0472">Membrane</keyword>
<sequence length="490" mass="53946">MRAVYVHSNEKLVGKLFIVGLIVTLFLSLFLTTQKAEAASVTIPSNGVQIKDSAGNLLQAHGGGIIKVGTYYYWFGENRSGDNLVACYRSTDLKTWEFRNNVLKHSSDPELATANIERPKVIYNASTGQFVMWMHKENGVDYSEARAAVAYSSTVDGNYTWQGSFQPQGQYMSRDDTLFVDDDGSAYFISSARENLDTHIYKLSSDYRSIASLVQKVWVGSQREAAAMFKRNGVYFLVTSGATGWAPNQMKYGTATSISGTWSALSNVGDGTSFDSQPAYIVPVQGTSTTSYLYIGDRWAGAWGGIVNDSRYVFLPISFPSNTSMSLTYYDKLTIDTATGTISGSNYSINSTTNYKILNRNSNKSLAVSGSDKTLSAAPIQQFTDTTALFQRWQFVKKANGYYSIINKQSGKYMDINGQSTADGATNIQYASNGGKNQEWLLVDLGTGYYAIENRNSRKFMDISGSSTADGGQNIQYTWNGGNNQQWTIN</sequence>
<gene>
    <name evidence="7" type="ORF">GC096_06250</name>
</gene>
<feature type="domain" description="Ricin B lectin" evidence="6">
    <location>
        <begin position="391"/>
        <end position="477"/>
    </location>
</feature>
<comment type="caution">
    <text evidence="7">The sequence shown here is derived from an EMBL/GenBank/DDBJ whole genome shotgun (WGS) entry which is preliminary data.</text>
</comment>
<evidence type="ECO:0000256" key="5">
    <source>
        <dbReference type="SAM" id="Phobius"/>
    </source>
</evidence>
<proteinExistence type="inferred from homology"/>
<evidence type="ECO:0000259" key="6">
    <source>
        <dbReference type="Pfam" id="PF14200"/>
    </source>
</evidence>
<dbReference type="PANTHER" id="PTHR22925">
    <property type="entry name" value="GLYCOSYL HYDROLASE 43 FAMILY MEMBER"/>
    <property type="match status" value="1"/>
</dbReference>
<dbReference type="SUPFAM" id="SSF50370">
    <property type="entry name" value="Ricin B-like lectins"/>
    <property type="match status" value="1"/>
</dbReference>
<protein>
    <submittedName>
        <fullName evidence="7">Family 43 glycosylhydrolase</fullName>
    </submittedName>
</protein>
<name>A0ABX1X5B9_9BACL</name>
<dbReference type="InterPro" id="IPR006710">
    <property type="entry name" value="Glyco_hydro_43"/>
</dbReference>
<dbReference type="EMBL" id="WHNY01000019">
    <property type="protein sequence ID" value="NOU63625.1"/>
    <property type="molecule type" value="Genomic_DNA"/>
</dbReference>
<dbReference type="SUPFAM" id="SSF75005">
    <property type="entry name" value="Arabinanase/levansucrase/invertase"/>
    <property type="match status" value="1"/>
</dbReference>
<keyword evidence="2 4" id="KW-0378">Hydrolase</keyword>
<evidence type="ECO:0000256" key="1">
    <source>
        <dbReference type="ARBA" id="ARBA00009865"/>
    </source>
</evidence>
<evidence type="ECO:0000256" key="3">
    <source>
        <dbReference type="ARBA" id="ARBA00023295"/>
    </source>
</evidence>
<feature type="transmembrane region" description="Helical" evidence="5">
    <location>
        <begin position="12"/>
        <end position="31"/>
    </location>
</feature>
<keyword evidence="5" id="KW-0812">Transmembrane</keyword>
<evidence type="ECO:0000256" key="2">
    <source>
        <dbReference type="ARBA" id="ARBA00022801"/>
    </source>
</evidence>
<dbReference type="InterPro" id="IPR035992">
    <property type="entry name" value="Ricin_B-like_lectins"/>
</dbReference>
<dbReference type="Gene3D" id="2.115.10.20">
    <property type="entry name" value="Glycosyl hydrolase domain, family 43"/>
    <property type="match status" value="1"/>
</dbReference>
<evidence type="ECO:0000313" key="7">
    <source>
        <dbReference type="EMBL" id="NOU63625.1"/>
    </source>
</evidence>
<dbReference type="Pfam" id="PF14200">
    <property type="entry name" value="RicinB_lectin_2"/>
    <property type="match status" value="1"/>
</dbReference>
<dbReference type="Proteomes" id="UP000653578">
    <property type="component" value="Unassembled WGS sequence"/>
</dbReference>
<evidence type="ECO:0000256" key="4">
    <source>
        <dbReference type="RuleBase" id="RU361187"/>
    </source>
</evidence>
<dbReference type="CDD" id="cd18822">
    <property type="entry name" value="GH43_CtGH43-like"/>
    <property type="match status" value="1"/>
</dbReference>
<evidence type="ECO:0000313" key="8">
    <source>
        <dbReference type="Proteomes" id="UP000653578"/>
    </source>
</evidence>
<keyword evidence="8" id="KW-1185">Reference proteome</keyword>
<accession>A0ABX1X5B9</accession>
<reference evidence="7 8" key="1">
    <citation type="submission" date="2019-10" db="EMBL/GenBank/DDBJ databases">
        <title>Description of Paenibacillus humi sp. nov.</title>
        <authorList>
            <person name="Carlier A."/>
            <person name="Qi S."/>
        </authorList>
    </citation>
    <scope>NUCLEOTIDE SEQUENCE [LARGE SCALE GENOMIC DNA]</scope>
    <source>
        <strain evidence="7 8">LMG 31461</strain>
    </source>
</reference>
<dbReference type="Gene3D" id="2.80.10.50">
    <property type="match status" value="1"/>
</dbReference>
<keyword evidence="3 4" id="KW-0326">Glycosidase</keyword>